<comment type="caution">
    <text evidence="3">The sequence shown here is derived from an EMBL/GenBank/DDBJ whole genome shotgun (WGS) entry which is preliminary data.</text>
</comment>
<dbReference type="Pfam" id="PF01323">
    <property type="entry name" value="DSBA"/>
    <property type="match status" value="1"/>
</dbReference>
<dbReference type="SUPFAM" id="SSF52833">
    <property type="entry name" value="Thioredoxin-like"/>
    <property type="match status" value="1"/>
</dbReference>
<keyword evidence="4" id="KW-1185">Reference proteome</keyword>
<organism evidence="3 4">
    <name type="scientific">Murinocardiopsis flavida</name>
    <dbReference type="NCBI Taxonomy" id="645275"/>
    <lineage>
        <taxon>Bacteria</taxon>
        <taxon>Bacillati</taxon>
        <taxon>Actinomycetota</taxon>
        <taxon>Actinomycetes</taxon>
        <taxon>Streptosporangiales</taxon>
        <taxon>Nocardiopsidaceae</taxon>
        <taxon>Murinocardiopsis</taxon>
    </lineage>
</organism>
<feature type="compositionally biased region" description="Low complexity" evidence="1">
    <location>
        <begin position="1"/>
        <end position="13"/>
    </location>
</feature>
<evidence type="ECO:0000313" key="4">
    <source>
        <dbReference type="Proteomes" id="UP000240542"/>
    </source>
</evidence>
<dbReference type="Proteomes" id="UP000240542">
    <property type="component" value="Unassembled WGS sequence"/>
</dbReference>
<name>A0A2P8DJE6_9ACTN</name>
<dbReference type="InterPro" id="IPR001853">
    <property type="entry name" value="DSBA-like_thioredoxin_dom"/>
</dbReference>
<reference evidence="3 4" key="1">
    <citation type="submission" date="2018-03" db="EMBL/GenBank/DDBJ databases">
        <title>Genomic Encyclopedia of Archaeal and Bacterial Type Strains, Phase II (KMG-II): from individual species to whole genera.</title>
        <authorList>
            <person name="Goeker M."/>
        </authorList>
    </citation>
    <scope>NUCLEOTIDE SEQUENCE [LARGE SCALE GENOMIC DNA]</scope>
    <source>
        <strain evidence="3 4">DSM 45312</strain>
    </source>
</reference>
<evidence type="ECO:0000256" key="1">
    <source>
        <dbReference type="SAM" id="MobiDB-lite"/>
    </source>
</evidence>
<dbReference type="EMBL" id="PYGA01000008">
    <property type="protein sequence ID" value="PSK97308.1"/>
    <property type="molecule type" value="Genomic_DNA"/>
</dbReference>
<sequence>MQSAAASAVSVPAPRRHTGEGAHLGAPDVLTGLAADAGLDPAGVRTMPAGTAFADAVRADLLRARHLGVSGVPSFVFNGARTAFGAESVAALTAHLDQALAAGAARTDT</sequence>
<dbReference type="InterPro" id="IPR036249">
    <property type="entry name" value="Thioredoxin-like_sf"/>
</dbReference>
<dbReference type="Gene3D" id="3.40.30.10">
    <property type="entry name" value="Glutaredoxin"/>
    <property type="match status" value="1"/>
</dbReference>
<feature type="domain" description="DSBA-like thioredoxin" evidence="2">
    <location>
        <begin position="12"/>
        <end position="96"/>
    </location>
</feature>
<feature type="region of interest" description="Disordered" evidence="1">
    <location>
        <begin position="1"/>
        <end position="25"/>
    </location>
</feature>
<dbReference type="AlphaFoldDB" id="A0A2P8DJE6"/>
<dbReference type="GO" id="GO:0016491">
    <property type="term" value="F:oxidoreductase activity"/>
    <property type="evidence" value="ECO:0007669"/>
    <property type="project" value="InterPro"/>
</dbReference>
<accession>A0A2P8DJE6</accession>
<evidence type="ECO:0000313" key="3">
    <source>
        <dbReference type="EMBL" id="PSK97308.1"/>
    </source>
</evidence>
<evidence type="ECO:0000259" key="2">
    <source>
        <dbReference type="Pfam" id="PF01323"/>
    </source>
</evidence>
<proteinExistence type="predicted"/>
<protein>
    <submittedName>
        <fullName evidence="3">DSBA-like thioredoxin domain-containing protein</fullName>
    </submittedName>
</protein>
<gene>
    <name evidence="3" type="ORF">CLV63_10826</name>
</gene>